<evidence type="ECO:0000313" key="2">
    <source>
        <dbReference type="Proteomes" id="UP000275078"/>
    </source>
</evidence>
<dbReference type="AlphaFoldDB" id="A0A3N4I3V9"/>
<dbReference type="EMBL" id="ML119707">
    <property type="protein sequence ID" value="RPA78770.1"/>
    <property type="molecule type" value="Genomic_DNA"/>
</dbReference>
<dbReference type="Proteomes" id="UP000275078">
    <property type="component" value="Unassembled WGS sequence"/>
</dbReference>
<evidence type="ECO:0000313" key="1">
    <source>
        <dbReference type="EMBL" id="RPA78770.1"/>
    </source>
</evidence>
<gene>
    <name evidence="1" type="ORF">BJ508DRAFT_308952</name>
</gene>
<organism evidence="1 2">
    <name type="scientific">Ascobolus immersus RN42</name>
    <dbReference type="NCBI Taxonomy" id="1160509"/>
    <lineage>
        <taxon>Eukaryota</taxon>
        <taxon>Fungi</taxon>
        <taxon>Dikarya</taxon>
        <taxon>Ascomycota</taxon>
        <taxon>Pezizomycotina</taxon>
        <taxon>Pezizomycetes</taxon>
        <taxon>Pezizales</taxon>
        <taxon>Ascobolaceae</taxon>
        <taxon>Ascobolus</taxon>
    </lineage>
</organism>
<name>A0A3N4I3V9_ASCIM</name>
<protein>
    <submittedName>
        <fullName evidence="1">Uncharacterized protein</fullName>
    </submittedName>
</protein>
<sequence length="285" mass="32877">MNKDTQRIAKWSSNTGTDSQIEEVNYSGSTRYSNLGIHYYTELSSIESLLPEDFTPILDPNFDSDYCYGTFKENFKKESLSSIRAGAMLESAFANLRRKEASFQFARRRKQDERRYAELIQRTEKQLEQIKLARDLVVRNQPTGLPMLPSYPSDWQSRGDKRLEDFSPKFDPWISTESIIDQLHRFERVRHGIRIQGHRICLGTFLNRTNYSARESSTPFGTLSILGTHATCQSFFNETLRSRIFISVEHSVAHARHCIGARPWDCETKGEGRDIEGLICRLGFA</sequence>
<keyword evidence="2" id="KW-1185">Reference proteome</keyword>
<proteinExistence type="predicted"/>
<reference evidence="1 2" key="1">
    <citation type="journal article" date="2018" name="Nat. Ecol. Evol.">
        <title>Pezizomycetes genomes reveal the molecular basis of ectomycorrhizal truffle lifestyle.</title>
        <authorList>
            <person name="Murat C."/>
            <person name="Payen T."/>
            <person name="Noel B."/>
            <person name="Kuo A."/>
            <person name="Morin E."/>
            <person name="Chen J."/>
            <person name="Kohler A."/>
            <person name="Krizsan K."/>
            <person name="Balestrini R."/>
            <person name="Da Silva C."/>
            <person name="Montanini B."/>
            <person name="Hainaut M."/>
            <person name="Levati E."/>
            <person name="Barry K.W."/>
            <person name="Belfiori B."/>
            <person name="Cichocki N."/>
            <person name="Clum A."/>
            <person name="Dockter R.B."/>
            <person name="Fauchery L."/>
            <person name="Guy J."/>
            <person name="Iotti M."/>
            <person name="Le Tacon F."/>
            <person name="Lindquist E.A."/>
            <person name="Lipzen A."/>
            <person name="Malagnac F."/>
            <person name="Mello A."/>
            <person name="Molinier V."/>
            <person name="Miyauchi S."/>
            <person name="Poulain J."/>
            <person name="Riccioni C."/>
            <person name="Rubini A."/>
            <person name="Sitrit Y."/>
            <person name="Splivallo R."/>
            <person name="Traeger S."/>
            <person name="Wang M."/>
            <person name="Zifcakova L."/>
            <person name="Wipf D."/>
            <person name="Zambonelli A."/>
            <person name="Paolocci F."/>
            <person name="Nowrousian M."/>
            <person name="Ottonello S."/>
            <person name="Baldrian P."/>
            <person name="Spatafora J.W."/>
            <person name="Henrissat B."/>
            <person name="Nagy L.G."/>
            <person name="Aury J.M."/>
            <person name="Wincker P."/>
            <person name="Grigoriev I.V."/>
            <person name="Bonfante P."/>
            <person name="Martin F.M."/>
        </authorList>
    </citation>
    <scope>NUCLEOTIDE SEQUENCE [LARGE SCALE GENOMIC DNA]</scope>
    <source>
        <strain evidence="1 2">RN42</strain>
    </source>
</reference>
<accession>A0A3N4I3V9</accession>